<sequence>MAYASSRDALRELGRDAEFEDDVVHYNYRCWTANEANRNFTSQERQRVLGQSREGVFERHYQFQYDVVLRLSQKSLLQVGGSMLRKWNPSAPSSELTEEQRHIICQDPRILDLRRAKREVMEGLRSLAGTKREAQETYPHLYQRQESISKELSQLRKTLAKDTKETTRKDYFYNASILEVDRQIKQLLSQADPEDRDGEGLDKKEWELPIPKYVLRIFIGQMQRALKMISFSTQGKGLSKRFGFKAKIILAVSDSVDNVLDRRVSFQLFPDRTEYLGDG</sequence>
<evidence type="ECO:0000313" key="1">
    <source>
        <dbReference type="EMBL" id="EED12255.1"/>
    </source>
</evidence>
<organism evidence="1 2">
    <name type="scientific">Talaromyces stipitatus (strain ATCC 10500 / CBS 375.48 / QM 6759 / NRRL 1006)</name>
    <name type="common">Penicillium stipitatum</name>
    <dbReference type="NCBI Taxonomy" id="441959"/>
    <lineage>
        <taxon>Eukaryota</taxon>
        <taxon>Fungi</taxon>
        <taxon>Dikarya</taxon>
        <taxon>Ascomycota</taxon>
        <taxon>Pezizomycotina</taxon>
        <taxon>Eurotiomycetes</taxon>
        <taxon>Eurotiomycetidae</taxon>
        <taxon>Eurotiales</taxon>
        <taxon>Trichocomaceae</taxon>
        <taxon>Talaromyces</taxon>
        <taxon>Talaromyces sect. Talaromyces</taxon>
    </lineage>
</organism>
<dbReference type="VEuPathDB" id="FungiDB:TSTA_003170"/>
<dbReference type="Pfam" id="PF11917">
    <property type="entry name" value="DUF3435"/>
    <property type="match status" value="1"/>
</dbReference>
<dbReference type="AlphaFoldDB" id="B8MT52"/>
<dbReference type="InParanoid" id="B8MT52"/>
<protein>
    <submittedName>
        <fullName evidence="1">Uncharacterized protein</fullName>
    </submittedName>
</protein>
<dbReference type="eggNOG" id="ENOG502SPA8">
    <property type="taxonomic scope" value="Eukaryota"/>
</dbReference>
<name>B8MT52_TALSN</name>
<dbReference type="PANTHER" id="PTHR37535:SF4">
    <property type="entry name" value="FLUG DOMAIN-CONTAINING PROTEIN"/>
    <property type="match status" value="1"/>
</dbReference>
<dbReference type="HOGENOM" id="CLU_998114_0_0_1"/>
<accession>B8MT52</accession>
<dbReference type="GeneID" id="8098013"/>
<evidence type="ECO:0000313" key="2">
    <source>
        <dbReference type="Proteomes" id="UP000001745"/>
    </source>
</evidence>
<dbReference type="STRING" id="441959.B8MT52"/>
<gene>
    <name evidence="1" type="ORF">TSTA_003170</name>
</gene>
<dbReference type="InterPro" id="IPR021842">
    <property type="entry name" value="DUF3435"/>
</dbReference>
<dbReference type="PANTHER" id="PTHR37535">
    <property type="entry name" value="FLUG DOMAIN PROTEIN"/>
    <property type="match status" value="1"/>
</dbReference>
<keyword evidence="2" id="KW-1185">Reference proteome</keyword>
<dbReference type="Proteomes" id="UP000001745">
    <property type="component" value="Unassembled WGS sequence"/>
</dbReference>
<reference evidence="2" key="1">
    <citation type="journal article" date="2015" name="Genome Announc.">
        <title>Genome sequence of the AIDS-associated pathogen Penicillium marneffei (ATCC18224) and its near taxonomic relative Talaromyces stipitatus (ATCC10500).</title>
        <authorList>
            <person name="Nierman W.C."/>
            <person name="Fedorova-Abrams N.D."/>
            <person name="Andrianopoulos A."/>
        </authorList>
    </citation>
    <scope>NUCLEOTIDE SEQUENCE [LARGE SCALE GENOMIC DNA]</scope>
    <source>
        <strain evidence="2">ATCC 10500 / CBS 375.48 / QM 6759 / NRRL 1006</strain>
    </source>
</reference>
<dbReference type="EMBL" id="EQ962660">
    <property type="protein sequence ID" value="EED12255.1"/>
    <property type="molecule type" value="Genomic_DNA"/>
</dbReference>
<dbReference type="RefSeq" id="XP_002487909.1">
    <property type="nucleotide sequence ID" value="XM_002487864.1"/>
</dbReference>
<dbReference type="PhylomeDB" id="B8MT52"/>
<proteinExistence type="predicted"/>